<evidence type="ECO:0000259" key="1">
    <source>
        <dbReference type="Pfam" id="PF01370"/>
    </source>
</evidence>
<gene>
    <name evidence="3" type="ORF">AABD04_21985</name>
</gene>
<reference evidence="3 4" key="1">
    <citation type="submission" date="2024-03" db="EMBL/GenBank/DDBJ databases">
        <title>Rhodococcus navarretei sp. nov. and Pseudarthrobacter quantumdoti sp. nov., two new species with the ability to biosynthesize Quantum Dots isolated from soil samples at Union Glacier, Antarctica.</title>
        <authorList>
            <person name="Vargas M."/>
        </authorList>
    </citation>
    <scope>NUCLEOTIDE SEQUENCE [LARGE SCALE GENOMIC DNA]</scope>
    <source>
        <strain evidence="3 4">EXRC-4A-4</strain>
    </source>
</reference>
<dbReference type="InterPro" id="IPR001509">
    <property type="entry name" value="Epimerase_deHydtase"/>
</dbReference>
<accession>A0ABU9D1P0</accession>
<dbReference type="SUPFAM" id="SSF51735">
    <property type="entry name" value="NAD(P)-binding Rossmann-fold domains"/>
    <property type="match status" value="1"/>
</dbReference>
<evidence type="ECO:0000259" key="2">
    <source>
        <dbReference type="Pfam" id="PF08338"/>
    </source>
</evidence>
<dbReference type="Proteomes" id="UP001456513">
    <property type="component" value="Unassembled WGS sequence"/>
</dbReference>
<dbReference type="Pfam" id="PF08338">
    <property type="entry name" value="DUF1731"/>
    <property type="match status" value="1"/>
</dbReference>
<dbReference type="EMBL" id="JBBPCN010000001">
    <property type="protein sequence ID" value="MEK8073520.1"/>
    <property type="molecule type" value="Genomic_DNA"/>
</dbReference>
<dbReference type="Gene3D" id="3.40.50.720">
    <property type="entry name" value="NAD(P)-binding Rossmann-like Domain"/>
    <property type="match status" value="1"/>
</dbReference>
<dbReference type="InterPro" id="IPR013549">
    <property type="entry name" value="DUF1731"/>
</dbReference>
<feature type="domain" description="NAD-dependent epimerase/dehydratase" evidence="1">
    <location>
        <begin position="8"/>
        <end position="220"/>
    </location>
</feature>
<protein>
    <submittedName>
        <fullName evidence="3">TIGR01777 family oxidoreductase</fullName>
    </submittedName>
</protein>
<organism evidence="3 4">
    <name type="scientific">Rhodococcus navarretei</name>
    <dbReference type="NCBI Taxonomy" id="3128981"/>
    <lineage>
        <taxon>Bacteria</taxon>
        <taxon>Bacillati</taxon>
        <taxon>Actinomycetota</taxon>
        <taxon>Actinomycetes</taxon>
        <taxon>Mycobacteriales</taxon>
        <taxon>Nocardiaceae</taxon>
        <taxon>Rhodococcus</taxon>
    </lineage>
</organism>
<evidence type="ECO:0000313" key="3">
    <source>
        <dbReference type="EMBL" id="MEK8073520.1"/>
    </source>
</evidence>
<sequence>MSDSPSTVVLCGASGYIGGYLRRSYEDRGIRVRTIGRGTSSDATWSDHRSVVEVLDGSDVVVNLAGRSVSCRYNKKNADEIMSSRIQTTAQLGRAIADVENTPRLWVNASTGTIYRDSRDRPMDERSGDMGSGFSVEVARAWERELFDADVAIRKVALRMSIVLGAGGGAINPIIDLARVGLGGTMGDGGQIFSWVHVADVARVLDHLYDNTDLSGPVNVATPFPVTNEEMMQQVRSTLGRNHGLPTPAWLLQFGARVIRTEAELVLKSRWVDPKVLIDSGFEFHYPKLSSALANIASETPRGLLPVALG</sequence>
<dbReference type="PANTHER" id="PTHR11092">
    <property type="entry name" value="SUGAR NUCLEOTIDE EPIMERASE RELATED"/>
    <property type="match status" value="1"/>
</dbReference>
<dbReference type="RefSeq" id="WP_341442467.1">
    <property type="nucleotide sequence ID" value="NZ_JBBPCN010000001.1"/>
</dbReference>
<dbReference type="PANTHER" id="PTHR11092:SF0">
    <property type="entry name" value="EPIMERASE FAMILY PROTEIN SDR39U1"/>
    <property type="match status" value="1"/>
</dbReference>
<evidence type="ECO:0000313" key="4">
    <source>
        <dbReference type="Proteomes" id="UP001456513"/>
    </source>
</evidence>
<proteinExistence type="predicted"/>
<dbReference type="Pfam" id="PF01370">
    <property type="entry name" value="Epimerase"/>
    <property type="match status" value="1"/>
</dbReference>
<name>A0ABU9D1P0_9NOCA</name>
<keyword evidence="4" id="KW-1185">Reference proteome</keyword>
<dbReference type="InterPro" id="IPR036291">
    <property type="entry name" value="NAD(P)-bd_dom_sf"/>
</dbReference>
<feature type="domain" description="DUF1731" evidence="2">
    <location>
        <begin position="248"/>
        <end position="296"/>
    </location>
</feature>
<comment type="caution">
    <text evidence="3">The sequence shown here is derived from an EMBL/GenBank/DDBJ whole genome shotgun (WGS) entry which is preliminary data.</text>
</comment>